<dbReference type="AlphaFoldDB" id="A0A8J3R2Q5"/>
<evidence type="ECO:0000313" key="3">
    <source>
        <dbReference type="Proteomes" id="UP000642748"/>
    </source>
</evidence>
<dbReference type="Proteomes" id="UP000642748">
    <property type="component" value="Unassembled WGS sequence"/>
</dbReference>
<comment type="caution">
    <text evidence="2">The sequence shown here is derived from an EMBL/GenBank/DDBJ whole genome shotgun (WGS) entry which is preliminary data.</text>
</comment>
<dbReference type="EMBL" id="BONZ01000118">
    <property type="protein sequence ID" value="GIH21181.1"/>
    <property type="molecule type" value="Genomic_DNA"/>
</dbReference>
<evidence type="ECO:0000256" key="1">
    <source>
        <dbReference type="SAM" id="MobiDB-lite"/>
    </source>
</evidence>
<protein>
    <submittedName>
        <fullName evidence="2">Uncharacterized protein</fullName>
    </submittedName>
</protein>
<sequence length="100" mass="10977">MITTGRWQKPDQGSVSAAPAAEPAHIRGASYSDTPPNEGFPSTPLKEHLSVSTTSARSSGSPSTTSRRNRLDHLRRLTPRDHQLLAWLAEHYILTTDQTT</sequence>
<accession>A0A8J3R2Q5</accession>
<feature type="compositionally biased region" description="Polar residues" evidence="1">
    <location>
        <begin position="1"/>
        <end position="15"/>
    </location>
</feature>
<feature type="compositionally biased region" description="Low complexity" evidence="1">
    <location>
        <begin position="50"/>
        <end position="66"/>
    </location>
</feature>
<name>A0A8J3R2Q5_9ACTN</name>
<keyword evidence="3" id="KW-1185">Reference proteome</keyword>
<evidence type="ECO:0000313" key="2">
    <source>
        <dbReference type="EMBL" id="GIH21181.1"/>
    </source>
</evidence>
<organism evidence="2 3">
    <name type="scientific">Rugosimonospora africana</name>
    <dbReference type="NCBI Taxonomy" id="556532"/>
    <lineage>
        <taxon>Bacteria</taxon>
        <taxon>Bacillati</taxon>
        <taxon>Actinomycetota</taxon>
        <taxon>Actinomycetes</taxon>
        <taxon>Micromonosporales</taxon>
        <taxon>Micromonosporaceae</taxon>
        <taxon>Rugosimonospora</taxon>
    </lineage>
</organism>
<reference evidence="2" key="1">
    <citation type="submission" date="2021-01" db="EMBL/GenBank/DDBJ databases">
        <title>Whole genome shotgun sequence of Rugosimonospora africana NBRC 104875.</title>
        <authorList>
            <person name="Komaki H."/>
            <person name="Tamura T."/>
        </authorList>
    </citation>
    <scope>NUCLEOTIDE SEQUENCE</scope>
    <source>
        <strain evidence="2">NBRC 104875</strain>
    </source>
</reference>
<proteinExistence type="predicted"/>
<gene>
    <name evidence="2" type="ORF">Raf01_93530</name>
</gene>
<feature type="region of interest" description="Disordered" evidence="1">
    <location>
        <begin position="1"/>
        <end position="71"/>
    </location>
</feature>